<gene>
    <name evidence="1" type="ORF">Fmac_022182</name>
</gene>
<comment type="caution">
    <text evidence="1">The sequence shown here is derived from an EMBL/GenBank/DDBJ whole genome shotgun (WGS) entry which is preliminary data.</text>
</comment>
<evidence type="ECO:0000313" key="2">
    <source>
        <dbReference type="Proteomes" id="UP001603857"/>
    </source>
</evidence>
<reference evidence="1 2" key="1">
    <citation type="submission" date="2024-08" db="EMBL/GenBank/DDBJ databases">
        <title>Insights into the chromosomal genome structure of Flemingia macrophylla.</title>
        <authorList>
            <person name="Ding Y."/>
            <person name="Zhao Y."/>
            <person name="Bi W."/>
            <person name="Wu M."/>
            <person name="Zhao G."/>
            <person name="Gong Y."/>
            <person name="Li W."/>
            <person name="Zhang P."/>
        </authorList>
    </citation>
    <scope>NUCLEOTIDE SEQUENCE [LARGE SCALE GENOMIC DNA]</scope>
    <source>
        <strain evidence="1">DYQJB</strain>
        <tissue evidence="1">Leaf</tissue>
    </source>
</reference>
<evidence type="ECO:0000313" key="1">
    <source>
        <dbReference type="EMBL" id="KAL2328755.1"/>
    </source>
</evidence>
<dbReference type="AlphaFoldDB" id="A0ABD1LZ00"/>
<protein>
    <submittedName>
        <fullName evidence="1">Uncharacterized protein</fullName>
    </submittedName>
</protein>
<organism evidence="1 2">
    <name type="scientific">Flemingia macrophylla</name>
    <dbReference type="NCBI Taxonomy" id="520843"/>
    <lineage>
        <taxon>Eukaryota</taxon>
        <taxon>Viridiplantae</taxon>
        <taxon>Streptophyta</taxon>
        <taxon>Embryophyta</taxon>
        <taxon>Tracheophyta</taxon>
        <taxon>Spermatophyta</taxon>
        <taxon>Magnoliopsida</taxon>
        <taxon>eudicotyledons</taxon>
        <taxon>Gunneridae</taxon>
        <taxon>Pentapetalae</taxon>
        <taxon>rosids</taxon>
        <taxon>fabids</taxon>
        <taxon>Fabales</taxon>
        <taxon>Fabaceae</taxon>
        <taxon>Papilionoideae</taxon>
        <taxon>50 kb inversion clade</taxon>
        <taxon>NPAAA clade</taxon>
        <taxon>indigoferoid/millettioid clade</taxon>
        <taxon>Phaseoleae</taxon>
        <taxon>Flemingia</taxon>
    </lineage>
</organism>
<name>A0ABD1LZ00_9FABA</name>
<sequence>MQLGGHPLFNTWLKRTVEESTSKSIEHPQYSGDMELCCEACMLDSRLKDIFCLKKRRSTNCLLQIGQ</sequence>
<dbReference type="EMBL" id="JBGMDY010000007">
    <property type="protein sequence ID" value="KAL2328755.1"/>
    <property type="molecule type" value="Genomic_DNA"/>
</dbReference>
<keyword evidence="2" id="KW-1185">Reference proteome</keyword>
<proteinExistence type="predicted"/>
<accession>A0ABD1LZ00</accession>
<dbReference type="Proteomes" id="UP001603857">
    <property type="component" value="Unassembled WGS sequence"/>
</dbReference>